<protein>
    <submittedName>
        <fullName evidence="1">Uncharacterized protein</fullName>
    </submittedName>
</protein>
<organism evidence="1">
    <name type="scientific">Lepeophtheirus salmonis</name>
    <name type="common">Salmon louse</name>
    <name type="synonym">Caligus salmonis</name>
    <dbReference type="NCBI Taxonomy" id="72036"/>
    <lineage>
        <taxon>Eukaryota</taxon>
        <taxon>Metazoa</taxon>
        <taxon>Ecdysozoa</taxon>
        <taxon>Arthropoda</taxon>
        <taxon>Crustacea</taxon>
        <taxon>Multicrustacea</taxon>
        <taxon>Hexanauplia</taxon>
        <taxon>Copepoda</taxon>
        <taxon>Siphonostomatoida</taxon>
        <taxon>Caligidae</taxon>
        <taxon>Lepeophtheirus</taxon>
    </lineage>
</organism>
<proteinExistence type="predicted"/>
<reference evidence="1" key="1">
    <citation type="submission" date="2014-05" db="EMBL/GenBank/DDBJ databases">
        <authorList>
            <person name="Chronopoulou M."/>
        </authorList>
    </citation>
    <scope>NUCLEOTIDE SEQUENCE</scope>
    <source>
        <tissue evidence="1">Whole organism</tissue>
    </source>
</reference>
<dbReference type="AlphaFoldDB" id="A0A0K2T639"/>
<feature type="non-terminal residue" evidence="1">
    <location>
        <position position="1"/>
    </location>
</feature>
<evidence type="ECO:0000313" key="1">
    <source>
        <dbReference type="EMBL" id="CDW21275.1"/>
    </source>
</evidence>
<name>A0A0K2T639_LEPSM</name>
<dbReference type="EMBL" id="HACA01003914">
    <property type="protein sequence ID" value="CDW21275.1"/>
    <property type="molecule type" value="Transcribed_RNA"/>
</dbReference>
<sequence length="38" mass="4550">ILPITRLCIHYNGRHIWILVVRLGPRSNFFSRFVLSRV</sequence>
<accession>A0A0K2T639</accession>